<dbReference type="Pfam" id="PF05042">
    <property type="entry name" value="Caleosin"/>
    <property type="match status" value="1"/>
</dbReference>
<keyword evidence="3" id="KW-0472">Membrane</keyword>
<accession>A0AAN6IVA6</accession>
<dbReference type="SUPFAM" id="SSF47473">
    <property type="entry name" value="EF-hand"/>
    <property type="match status" value="1"/>
</dbReference>
<comment type="similarity">
    <text evidence="1">Belongs to the caleosin family.</text>
</comment>
<protein>
    <recommendedName>
        <fullName evidence="6">EF-hand domain-containing protein</fullName>
    </recommendedName>
</protein>
<evidence type="ECO:0000313" key="5">
    <source>
        <dbReference type="Proteomes" id="UP001161757"/>
    </source>
</evidence>
<dbReference type="PANTHER" id="PTHR31495">
    <property type="entry name" value="PEROXYGENASE 3-RELATED"/>
    <property type="match status" value="1"/>
</dbReference>
<proteinExistence type="inferred from homology"/>
<keyword evidence="3" id="KW-1133">Transmembrane helix</keyword>
<dbReference type="InterPro" id="IPR007736">
    <property type="entry name" value="Caleosin-related"/>
</dbReference>
<sequence length="283" mass="32927">MPSATFNPDQKDHHPKSQSQSQPQPQPEPQPPIITTNTLSDSLPPAPYPPHTSSSTRQAQLTALQQHVLFWDRDNDGIIYPWDVYNGFRALGFNILFSLGSLLIPIFFSYPTTLGHSWFPDPLFRIFVGSLHKAKHGSDSNIFDVDGHFHIDRFDAMFDRWDEDRVGGLTADQMWNMWKKNRCAADPAGWCFGFMEWWTTWLLMQRDGRVWKDDLRACYDGTLFWNISDKIKRSKNNNNNNDEKCDGSSCGWDQGYGVGDFFEGLWKGRTWRTWELRKQQKRL</sequence>
<evidence type="ECO:0000256" key="3">
    <source>
        <dbReference type="SAM" id="Phobius"/>
    </source>
</evidence>
<evidence type="ECO:0008006" key="6">
    <source>
        <dbReference type="Google" id="ProtNLM"/>
    </source>
</evidence>
<evidence type="ECO:0000256" key="2">
    <source>
        <dbReference type="SAM" id="MobiDB-lite"/>
    </source>
</evidence>
<feature type="transmembrane region" description="Helical" evidence="3">
    <location>
        <begin position="90"/>
        <end position="110"/>
    </location>
</feature>
<dbReference type="EMBL" id="JAJGCB010000017">
    <property type="protein sequence ID" value="KAJ8988621.1"/>
    <property type="molecule type" value="Genomic_DNA"/>
</dbReference>
<feature type="region of interest" description="Disordered" evidence="2">
    <location>
        <begin position="1"/>
        <end position="57"/>
    </location>
</feature>
<organism evidence="4 5">
    <name type="scientific">Exophiala dermatitidis</name>
    <name type="common">Black yeast-like fungus</name>
    <name type="synonym">Wangiella dermatitidis</name>
    <dbReference type="NCBI Taxonomy" id="5970"/>
    <lineage>
        <taxon>Eukaryota</taxon>
        <taxon>Fungi</taxon>
        <taxon>Dikarya</taxon>
        <taxon>Ascomycota</taxon>
        <taxon>Pezizomycotina</taxon>
        <taxon>Eurotiomycetes</taxon>
        <taxon>Chaetothyriomycetidae</taxon>
        <taxon>Chaetothyriales</taxon>
        <taxon>Herpotrichiellaceae</taxon>
        <taxon>Exophiala</taxon>
    </lineage>
</organism>
<evidence type="ECO:0000313" key="4">
    <source>
        <dbReference type="EMBL" id="KAJ8988621.1"/>
    </source>
</evidence>
<dbReference type="GO" id="GO:0005509">
    <property type="term" value="F:calcium ion binding"/>
    <property type="evidence" value="ECO:0007669"/>
    <property type="project" value="TreeGrafter"/>
</dbReference>
<evidence type="ECO:0000256" key="1">
    <source>
        <dbReference type="ARBA" id="ARBA00006765"/>
    </source>
</evidence>
<reference evidence="4" key="1">
    <citation type="submission" date="2023-01" db="EMBL/GenBank/DDBJ databases">
        <title>Exophiala dermititidis isolated from Cystic Fibrosis Patient.</title>
        <authorList>
            <person name="Kurbessoian T."/>
            <person name="Crocker A."/>
            <person name="Murante D."/>
            <person name="Hogan D.A."/>
            <person name="Stajich J.E."/>
        </authorList>
    </citation>
    <scope>NUCLEOTIDE SEQUENCE</scope>
    <source>
        <strain evidence="4">Ex8</strain>
    </source>
</reference>
<dbReference type="Proteomes" id="UP001161757">
    <property type="component" value="Unassembled WGS sequence"/>
</dbReference>
<dbReference type="InterPro" id="IPR011992">
    <property type="entry name" value="EF-hand-dom_pair"/>
</dbReference>
<dbReference type="AlphaFoldDB" id="A0AAN6IVA6"/>
<keyword evidence="3" id="KW-0812">Transmembrane</keyword>
<comment type="caution">
    <text evidence="4">The sequence shown here is derived from an EMBL/GenBank/DDBJ whole genome shotgun (WGS) entry which is preliminary data.</text>
</comment>
<dbReference type="GO" id="GO:0004497">
    <property type="term" value="F:monooxygenase activity"/>
    <property type="evidence" value="ECO:0007669"/>
    <property type="project" value="TreeGrafter"/>
</dbReference>
<dbReference type="PANTHER" id="PTHR31495:SF0">
    <property type="entry name" value="BINDING PROTEIN CALEOSIN, PUTATIVE (AFU_ORTHOLOGUE AFUA_5G13750)-RELATED"/>
    <property type="match status" value="1"/>
</dbReference>
<gene>
    <name evidence="4" type="ORF">HRR80_007254</name>
</gene>
<name>A0AAN6IVA6_EXODE</name>